<dbReference type="SUPFAM" id="SSF52218">
    <property type="entry name" value="Flavoproteins"/>
    <property type="match status" value="1"/>
</dbReference>
<evidence type="ECO:0000256" key="2">
    <source>
        <dbReference type="ARBA" id="ARBA00022643"/>
    </source>
</evidence>
<dbReference type="Pfam" id="PF03358">
    <property type="entry name" value="FMN_red"/>
    <property type="match status" value="1"/>
</dbReference>
<feature type="domain" description="NADPH-dependent FMN reductase-like" evidence="3">
    <location>
        <begin position="1"/>
        <end position="154"/>
    </location>
</feature>
<dbReference type="InterPro" id="IPR029039">
    <property type="entry name" value="Flavoprotein-like_sf"/>
</dbReference>
<dbReference type="GO" id="GO:0016491">
    <property type="term" value="F:oxidoreductase activity"/>
    <property type="evidence" value="ECO:0007669"/>
    <property type="project" value="InterPro"/>
</dbReference>
<dbReference type="PANTHER" id="PTHR43278:SF4">
    <property type="entry name" value="NAD(P)H-DEPENDENT FMN-CONTAINING OXIDOREDUCTASE YWQN-RELATED"/>
    <property type="match status" value="1"/>
</dbReference>
<evidence type="ECO:0000259" key="3">
    <source>
        <dbReference type="Pfam" id="PF03358"/>
    </source>
</evidence>
<organism evidence="4 5">
    <name type="scientific">Caldimicrobium thiodismutans</name>
    <dbReference type="NCBI Taxonomy" id="1653476"/>
    <lineage>
        <taxon>Bacteria</taxon>
        <taxon>Pseudomonadati</taxon>
        <taxon>Thermodesulfobacteriota</taxon>
        <taxon>Thermodesulfobacteria</taxon>
        <taxon>Thermodesulfobacteriales</taxon>
        <taxon>Thermodesulfobacteriaceae</taxon>
        <taxon>Caldimicrobium</taxon>
    </lineage>
</organism>
<accession>A0A2N7PKH2</accession>
<comment type="caution">
    <text evidence="4">The sequence shown here is derived from an EMBL/GenBank/DDBJ whole genome shotgun (WGS) entry which is preliminary data.</text>
</comment>
<evidence type="ECO:0000256" key="1">
    <source>
        <dbReference type="ARBA" id="ARBA00022630"/>
    </source>
</evidence>
<evidence type="ECO:0000313" key="5">
    <source>
        <dbReference type="Proteomes" id="UP000235731"/>
    </source>
</evidence>
<name>A0A2N7PKH2_9BACT</name>
<evidence type="ECO:0000313" key="4">
    <source>
        <dbReference type="EMBL" id="PMP63618.1"/>
    </source>
</evidence>
<keyword evidence="2" id="KW-0288">FMN</keyword>
<dbReference type="InterPro" id="IPR051796">
    <property type="entry name" value="ISF_SsuE-like"/>
</dbReference>
<dbReference type="AlphaFoldDB" id="A0A2N7PKH2"/>
<keyword evidence="1" id="KW-0285">Flavoprotein</keyword>
<dbReference type="InterPro" id="IPR005025">
    <property type="entry name" value="FMN_Rdtase-like_dom"/>
</dbReference>
<gene>
    <name evidence="4" type="ORF">C0197_02290</name>
</gene>
<dbReference type="Proteomes" id="UP000235731">
    <property type="component" value="Unassembled WGS sequence"/>
</dbReference>
<protein>
    <submittedName>
        <fullName evidence="4">Flavodoxin family protein</fullName>
    </submittedName>
</protein>
<sequence>MKILGILGSPHKNGGTAQLLLAALKAAEKEGAKIEWYSLYDGEIKPCVGCIQNEGPECRFPCIFEDYGKFLLQKIYEAEGLIFATPIYWFAPSGVMKNLIDRMTCLENMVAFGEPSYLEGKVFGAIVVGADTGAIMTGGYLVATLNSMGAIIPPWAIAYSYKSKASLWDDKDLMNAINVGLLVARTVALLKGKKTSLFYVEDKGLLEEIRKEVLTELKLAEEPKKYVRKVGYLRY</sequence>
<dbReference type="Gene3D" id="3.40.50.360">
    <property type="match status" value="1"/>
</dbReference>
<dbReference type="EMBL" id="PNIE01000030">
    <property type="protein sequence ID" value="PMP63618.1"/>
    <property type="molecule type" value="Genomic_DNA"/>
</dbReference>
<proteinExistence type="predicted"/>
<reference evidence="4 5" key="1">
    <citation type="submission" date="2018-01" db="EMBL/GenBank/DDBJ databases">
        <title>Metagenomic assembled genomes from two thermal pools in the Uzon Caldera, Kamchatka, Russia.</title>
        <authorList>
            <person name="Wilkins L."/>
            <person name="Ettinger C."/>
        </authorList>
    </citation>
    <scope>NUCLEOTIDE SEQUENCE [LARGE SCALE GENOMIC DNA]</scope>
    <source>
        <strain evidence="4">ZAV-15</strain>
    </source>
</reference>
<dbReference type="PANTHER" id="PTHR43278">
    <property type="entry name" value="NAD(P)H-DEPENDENT FMN-CONTAINING OXIDOREDUCTASE YWQN-RELATED"/>
    <property type="match status" value="1"/>
</dbReference>